<dbReference type="SUPFAM" id="SSF52151">
    <property type="entry name" value="FabD/lysophospholipase-like"/>
    <property type="match status" value="1"/>
</dbReference>
<evidence type="ECO:0000313" key="7">
    <source>
        <dbReference type="EMBL" id="KAL2464793.1"/>
    </source>
</evidence>
<comment type="caution">
    <text evidence="5">Lacks conserved residue(s) required for the propagation of feature annotation.</text>
</comment>
<dbReference type="Proteomes" id="UP001604277">
    <property type="component" value="Unassembled WGS sequence"/>
</dbReference>
<comment type="caution">
    <text evidence="7">The sequence shown here is derived from an EMBL/GenBank/DDBJ whole genome shotgun (WGS) entry which is preliminary data.</text>
</comment>
<evidence type="ECO:0000256" key="3">
    <source>
        <dbReference type="ARBA" id="ARBA00022963"/>
    </source>
</evidence>
<evidence type="ECO:0000256" key="1">
    <source>
        <dbReference type="ARBA" id="ARBA00010240"/>
    </source>
</evidence>
<comment type="similarity">
    <text evidence="1">Belongs to the patatin family.</text>
</comment>
<evidence type="ECO:0000313" key="8">
    <source>
        <dbReference type="Proteomes" id="UP001604277"/>
    </source>
</evidence>
<name>A0ABD1PLK5_9LAMI</name>
<dbReference type="EMBL" id="JBFOLJ010000018">
    <property type="protein sequence ID" value="KAL2464793.1"/>
    <property type="molecule type" value="Genomic_DNA"/>
</dbReference>
<keyword evidence="3" id="KW-0442">Lipid degradation</keyword>
<dbReference type="GO" id="GO:0016042">
    <property type="term" value="P:lipid catabolic process"/>
    <property type="evidence" value="ECO:0007669"/>
    <property type="project" value="UniProtKB-KW"/>
</dbReference>
<dbReference type="Gene3D" id="3.40.1090.10">
    <property type="entry name" value="Cytosolic phospholipase A2 catalytic domain"/>
    <property type="match status" value="1"/>
</dbReference>
<protein>
    <submittedName>
        <fullName evidence="7">Patatin-like protein 6</fullName>
    </submittedName>
</protein>
<accession>A0ABD1PLK5</accession>
<dbReference type="InterPro" id="IPR016035">
    <property type="entry name" value="Acyl_Trfase/lysoPLipase"/>
</dbReference>
<dbReference type="AlphaFoldDB" id="A0ABD1PLK5"/>
<gene>
    <name evidence="7" type="ORF">Fot_52749</name>
</gene>
<keyword evidence="2" id="KW-0378">Hydrolase</keyword>
<dbReference type="PANTHER" id="PTHR32241">
    <property type="entry name" value="PATATIN-LIKE PROTEIN 6"/>
    <property type="match status" value="1"/>
</dbReference>
<organism evidence="7 8">
    <name type="scientific">Forsythia ovata</name>
    <dbReference type="NCBI Taxonomy" id="205694"/>
    <lineage>
        <taxon>Eukaryota</taxon>
        <taxon>Viridiplantae</taxon>
        <taxon>Streptophyta</taxon>
        <taxon>Embryophyta</taxon>
        <taxon>Tracheophyta</taxon>
        <taxon>Spermatophyta</taxon>
        <taxon>Magnoliopsida</taxon>
        <taxon>eudicotyledons</taxon>
        <taxon>Gunneridae</taxon>
        <taxon>Pentapetalae</taxon>
        <taxon>asterids</taxon>
        <taxon>lamiids</taxon>
        <taxon>Lamiales</taxon>
        <taxon>Oleaceae</taxon>
        <taxon>Forsythieae</taxon>
        <taxon>Forsythia</taxon>
    </lineage>
</organism>
<proteinExistence type="inferred from homology"/>
<evidence type="ECO:0000256" key="2">
    <source>
        <dbReference type="ARBA" id="ARBA00022801"/>
    </source>
</evidence>
<keyword evidence="4" id="KW-0443">Lipid metabolism</keyword>
<dbReference type="GO" id="GO:0016787">
    <property type="term" value="F:hydrolase activity"/>
    <property type="evidence" value="ECO:0007669"/>
    <property type="project" value="UniProtKB-KW"/>
</dbReference>
<evidence type="ECO:0000256" key="4">
    <source>
        <dbReference type="ARBA" id="ARBA00023098"/>
    </source>
</evidence>
<dbReference type="InterPro" id="IPR002641">
    <property type="entry name" value="PNPLA_dom"/>
</dbReference>
<sequence length="169" mass="18075">MTAAVSTTSMLQFESNMDVDKLTYEIFSILENKFLFGYEEDPKFSVTKQHQVTPSPAVKNVSAGKIRILSIDAGGSTDGVLAAKSLAHLELTLRRKSGNPNAHIADFFDVVAGAGVGGILAGLLFTRGKDGEPMFGAEQALKFIVENSPENFSKIAGWSLPARIPSIKG</sequence>
<dbReference type="PROSITE" id="PS51635">
    <property type="entry name" value="PNPLA"/>
    <property type="match status" value="1"/>
</dbReference>
<evidence type="ECO:0000256" key="5">
    <source>
        <dbReference type="PROSITE-ProRule" id="PRU01161"/>
    </source>
</evidence>
<reference evidence="8" key="1">
    <citation type="submission" date="2024-07" db="EMBL/GenBank/DDBJ databases">
        <title>Two chromosome-level genome assemblies of Korean endemic species Abeliophyllum distichum and Forsythia ovata (Oleaceae).</title>
        <authorList>
            <person name="Jang H."/>
        </authorList>
    </citation>
    <scope>NUCLEOTIDE SEQUENCE [LARGE SCALE GENOMIC DNA]</scope>
</reference>
<evidence type="ECO:0000259" key="6">
    <source>
        <dbReference type="PROSITE" id="PS51635"/>
    </source>
</evidence>
<dbReference type="PANTHER" id="PTHR32241:SF12">
    <property type="entry name" value="OS03G0784100 PROTEIN"/>
    <property type="match status" value="1"/>
</dbReference>
<feature type="domain" description="PNPLA" evidence="6">
    <location>
        <begin position="70"/>
        <end position="169"/>
    </location>
</feature>
<keyword evidence="8" id="KW-1185">Reference proteome</keyword>